<dbReference type="STRING" id="578461.R0MMY4"/>
<evidence type="ECO:0000313" key="7">
    <source>
        <dbReference type="Proteomes" id="UP000016927"/>
    </source>
</evidence>
<dbReference type="OrthoDB" id="10265969at2759"/>
<evidence type="ECO:0000256" key="2">
    <source>
        <dbReference type="ARBA" id="ARBA00023242"/>
    </source>
</evidence>
<feature type="domain" description="Histone deacetylase interacting" evidence="5">
    <location>
        <begin position="251"/>
        <end position="348"/>
    </location>
</feature>
<dbReference type="SMART" id="SM00761">
    <property type="entry name" value="HDAC_interact"/>
    <property type="match status" value="1"/>
</dbReference>
<keyword evidence="7" id="KW-1185">Reference proteome</keyword>
<evidence type="ECO:0000256" key="4">
    <source>
        <dbReference type="SAM" id="MobiDB-lite"/>
    </source>
</evidence>
<comment type="subcellular location">
    <subcellularLocation>
        <location evidence="1 3">Nucleus</location>
    </subcellularLocation>
</comment>
<dbReference type="InterPro" id="IPR003822">
    <property type="entry name" value="PAH"/>
</dbReference>
<dbReference type="VEuPathDB" id="MicrosporidiaDB:NBO_32g0008"/>
<dbReference type="PROSITE" id="PS51477">
    <property type="entry name" value="PAH"/>
    <property type="match status" value="1"/>
</dbReference>
<sequence length="705" mass="82125">MHHQQPPQFRRNVYNSNQKMMHGGHIPHPMMHKIGPPPPHIHQPHLPGSIPPGMVPNFPPQQNLKPQHMQSPIRHPPQGPQKPQFNYQAHPPNPQHDEVERLKRKQANNYIQKVKKRYANHPSVYKTFVELLQNYQTTADFEKIHASIKGLLWENPDLIIEFEKDFASPSAVKSDVDMSFYKKISEVLVDKDTLNDFFRCLNYYNQHLISQKDFLLMVEPLLKSTELINQFKKYIKYNESPDELESKNQEKCKKIGSYKILNQEIVNEYQDPIAREVINTSCVNCPTFESEDANFVFIKRNHYEDSLFKVEEERYDASLIIERIDFLIMSLEIVYSSLTESELNIRDLGMSPGIIKEVFRSIYDESASEVLEGILTNAKTAIPIVIKRLYSVNRQFREKLRIKNKIWNDSVERVYFKALDTFGGTFRSNDKMIVSPKNLGMEFETGIQVDISDVECMKDLVILFNAYIKTNQNDNKKANIPGLFEAVDLIFEIITKQDSEFTTNFDVFCVFRLLTHMYERLKEMKDLKLPPLESSKLAVELNLTEEFKYENRYEELKNFIRDFLEKNIDSPTFEEKIRIMSNCKGYKLFGIRKIFSKIEKMIIGVVEDRDALKSLEKQTVDFEISEGCILKFKEGIFEVSNSEPVPSDIDTSKVFLSKNIKQESFCGAMINDLKFGTKEGSEEIKPLENSELFYLSVDSTILKKE</sequence>
<feature type="compositionally biased region" description="Polar residues" evidence="4">
    <location>
        <begin position="60"/>
        <end position="70"/>
    </location>
</feature>
<dbReference type="Pfam" id="PF16879">
    <property type="entry name" value="Sin3a_C"/>
    <property type="match status" value="1"/>
</dbReference>
<dbReference type="InterPro" id="IPR036600">
    <property type="entry name" value="PAH_sf"/>
</dbReference>
<dbReference type="GO" id="GO:0003714">
    <property type="term" value="F:transcription corepressor activity"/>
    <property type="evidence" value="ECO:0007669"/>
    <property type="project" value="InterPro"/>
</dbReference>
<dbReference type="GO" id="GO:0005634">
    <property type="term" value="C:nucleus"/>
    <property type="evidence" value="ECO:0007669"/>
    <property type="project" value="UniProtKB-SubCell"/>
</dbReference>
<dbReference type="EMBL" id="KB908940">
    <property type="protein sequence ID" value="EOB14233.1"/>
    <property type="molecule type" value="Genomic_DNA"/>
</dbReference>
<evidence type="ECO:0000259" key="5">
    <source>
        <dbReference type="SMART" id="SM00761"/>
    </source>
</evidence>
<organism evidence="6 7">
    <name type="scientific">Nosema bombycis (strain CQ1 / CVCC 102059)</name>
    <name type="common">Microsporidian parasite</name>
    <name type="synonym">Pebrine of silkworm</name>
    <dbReference type="NCBI Taxonomy" id="578461"/>
    <lineage>
        <taxon>Eukaryota</taxon>
        <taxon>Fungi</taxon>
        <taxon>Fungi incertae sedis</taxon>
        <taxon>Microsporidia</taxon>
        <taxon>Nosematidae</taxon>
        <taxon>Nosema</taxon>
    </lineage>
</organism>
<keyword evidence="2 3" id="KW-0539">Nucleus</keyword>
<dbReference type="SUPFAM" id="SSF47762">
    <property type="entry name" value="PAH2 domain"/>
    <property type="match status" value="2"/>
</dbReference>
<dbReference type="Proteomes" id="UP000016927">
    <property type="component" value="Unassembled WGS sequence"/>
</dbReference>
<dbReference type="Pfam" id="PF02671">
    <property type="entry name" value="PAH"/>
    <property type="match status" value="1"/>
</dbReference>
<evidence type="ECO:0000256" key="1">
    <source>
        <dbReference type="ARBA" id="ARBA00004123"/>
    </source>
</evidence>
<dbReference type="InterPro" id="IPR039774">
    <property type="entry name" value="Sin3-like"/>
</dbReference>
<protein>
    <submittedName>
        <fullName evidence="6">Paired amphipathic helix protein Sin3a</fullName>
    </submittedName>
</protein>
<dbReference type="PANTHER" id="PTHR12346">
    <property type="entry name" value="SIN3B-RELATED"/>
    <property type="match status" value="1"/>
</dbReference>
<dbReference type="Pfam" id="PF08295">
    <property type="entry name" value="Sin3_corepress"/>
    <property type="match status" value="1"/>
</dbReference>
<feature type="region of interest" description="Disordered" evidence="4">
    <location>
        <begin position="57"/>
        <end position="85"/>
    </location>
</feature>
<name>R0MMY4_NOSB1</name>
<evidence type="ECO:0000256" key="3">
    <source>
        <dbReference type="PROSITE-ProRule" id="PRU00810"/>
    </source>
</evidence>
<proteinExistence type="predicted"/>
<dbReference type="AlphaFoldDB" id="R0MMY4"/>
<accession>R0MMY4</accession>
<gene>
    <name evidence="6" type="primary">SIN3A</name>
    <name evidence="6" type="ORF">NBO_32g0008</name>
</gene>
<dbReference type="HOGENOM" id="CLU_015977_0_0_1"/>
<dbReference type="InterPro" id="IPR031693">
    <property type="entry name" value="Sin3_C"/>
</dbReference>
<dbReference type="Gene3D" id="1.20.1160.11">
    <property type="entry name" value="Paired amphipathic helix"/>
    <property type="match status" value="2"/>
</dbReference>
<dbReference type="InterPro" id="IPR013194">
    <property type="entry name" value="HDAC_interact_dom"/>
</dbReference>
<evidence type="ECO:0000313" key="6">
    <source>
        <dbReference type="EMBL" id="EOB14233.1"/>
    </source>
</evidence>
<reference evidence="6 7" key="1">
    <citation type="journal article" date="2013" name="BMC Genomics">
        <title>Comparative genomics of parasitic silkworm microsporidia reveal an association between genome expansion and host adaptation.</title>
        <authorList>
            <person name="Pan G."/>
            <person name="Xu J."/>
            <person name="Li T."/>
            <person name="Xia Q."/>
            <person name="Liu S.L."/>
            <person name="Zhang G."/>
            <person name="Li S."/>
            <person name="Li C."/>
            <person name="Liu H."/>
            <person name="Yang L."/>
            <person name="Liu T."/>
            <person name="Zhang X."/>
            <person name="Wu Z."/>
            <person name="Fan W."/>
            <person name="Dang X."/>
            <person name="Xiang H."/>
            <person name="Tao M."/>
            <person name="Li Y."/>
            <person name="Hu J."/>
            <person name="Li Z."/>
            <person name="Lin L."/>
            <person name="Luo J."/>
            <person name="Geng L."/>
            <person name="Wang L."/>
            <person name="Long M."/>
            <person name="Wan Y."/>
            <person name="He N."/>
            <person name="Zhang Z."/>
            <person name="Lu C."/>
            <person name="Keeling P.J."/>
            <person name="Wang J."/>
            <person name="Xiang Z."/>
            <person name="Zhou Z."/>
        </authorList>
    </citation>
    <scope>NUCLEOTIDE SEQUENCE [LARGE SCALE GENOMIC DNA]</scope>
    <source>
        <strain evidence="7">CQ1 / CVCC 102059</strain>
    </source>
</reference>